<name>A0A420WE23_9PROT</name>
<dbReference type="InterPro" id="IPR045175">
    <property type="entry name" value="M28_fam"/>
</dbReference>
<feature type="signal peptide" evidence="1">
    <location>
        <begin position="1"/>
        <end position="22"/>
    </location>
</feature>
<evidence type="ECO:0000256" key="1">
    <source>
        <dbReference type="SAM" id="SignalP"/>
    </source>
</evidence>
<keyword evidence="1" id="KW-0732">Signal</keyword>
<comment type="caution">
    <text evidence="3">The sequence shown here is derived from an EMBL/GenBank/DDBJ whole genome shotgun (WGS) entry which is preliminary data.</text>
</comment>
<dbReference type="FunCoup" id="A0A420WE23">
    <property type="interactions" value="2"/>
</dbReference>
<dbReference type="SUPFAM" id="SSF53187">
    <property type="entry name" value="Zn-dependent exopeptidases"/>
    <property type="match status" value="1"/>
</dbReference>
<dbReference type="GO" id="GO:0008235">
    <property type="term" value="F:metalloexopeptidase activity"/>
    <property type="evidence" value="ECO:0007669"/>
    <property type="project" value="InterPro"/>
</dbReference>
<protein>
    <submittedName>
        <fullName evidence="3">Peptidase M28-like protein</fullName>
    </submittedName>
</protein>
<evidence type="ECO:0000259" key="2">
    <source>
        <dbReference type="Pfam" id="PF04389"/>
    </source>
</evidence>
<dbReference type="PANTHER" id="PTHR12147:SF26">
    <property type="entry name" value="PEPTIDASE M28 DOMAIN-CONTAINING PROTEIN"/>
    <property type="match status" value="1"/>
</dbReference>
<feature type="chain" id="PRO_5019137999" evidence="1">
    <location>
        <begin position="23"/>
        <end position="317"/>
    </location>
</feature>
<organism evidence="3 4">
    <name type="scientific">Litorimonas taeanensis</name>
    <dbReference type="NCBI Taxonomy" id="568099"/>
    <lineage>
        <taxon>Bacteria</taxon>
        <taxon>Pseudomonadati</taxon>
        <taxon>Pseudomonadota</taxon>
        <taxon>Alphaproteobacteria</taxon>
        <taxon>Maricaulales</taxon>
        <taxon>Robiginitomaculaceae</taxon>
    </lineage>
</organism>
<dbReference type="PROSITE" id="PS51257">
    <property type="entry name" value="PROKAR_LIPOPROTEIN"/>
    <property type="match status" value="1"/>
</dbReference>
<dbReference type="PANTHER" id="PTHR12147">
    <property type="entry name" value="METALLOPEPTIDASE M28 FAMILY MEMBER"/>
    <property type="match status" value="1"/>
</dbReference>
<dbReference type="Pfam" id="PF04389">
    <property type="entry name" value="Peptidase_M28"/>
    <property type="match status" value="1"/>
</dbReference>
<accession>A0A420WE23</accession>
<gene>
    <name evidence="3" type="ORF">DES40_1947</name>
</gene>
<evidence type="ECO:0000313" key="3">
    <source>
        <dbReference type="EMBL" id="RKQ69160.1"/>
    </source>
</evidence>
<feature type="domain" description="Peptidase M28" evidence="2">
    <location>
        <begin position="96"/>
        <end position="287"/>
    </location>
</feature>
<dbReference type="RefSeq" id="WP_233345558.1">
    <property type="nucleotide sequence ID" value="NZ_RBII01000002.1"/>
</dbReference>
<dbReference type="GO" id="GO:0006508">
    <property type="term" value="P:proteolysis"/>
    <property type="evidence" value="ECO:0007669"/>
    <property type="project" value="InterPro"/>
</dbReference>
<dbReference type="Gene3D" id="3.40.630.10">
    <property type="entry name" value="Zn peptidases"/>
    <property type="match status" value="1"/>
</dbReference>
<keyword evidence="4" id="KW-1185">Reference proteome</keyword>
<evidence type="ECO:0000313" key="4">
    <source>
        <dbReference type="Proteomes" id="UP000282211"/>
    </source>
</evidence>
<dbReference type="Proteomes" id="UP000282211">
    <property type="component" value="Unassembled WGS sequence"/>
</dbReference>
<dbReference type="EMBL" id="RBII01000002">
    <property type="protein sequence ID" value="RKQ69160.1"/>
    <property type="molecule type" value="Genomic_DNA"/>
</dbReference>
<reference evidence="3 4" key="1">
    <citation type="submission" date="2018-10" db="EMBL/GenBank/DDBJ databases">
        <title>Genomic Encyclopedia of Type Strains, Phase IV (KMG-IV): sequencing the most valuable type-strain genomes for metagenomic binning, comparative biology and taxonomic classification.</title>
        <authorList>
            <person name="Goeker M."/>
        </authorList>
    </citation>
    <scope>NUCLEOTIDE SEQUENCE [LARGE SCALE GENOMIC DNA]</scope>
    <source>
        <strain evidence="3 4">DSM 22008</strain>
    </source>
</reference>
<dbReference type="InterPro" id="IPR007484">
    <property type="entry name" value="Peptidase_M28"/>
</dbReference>
<sequence length="317" mass="34782">MRKILALPILAALSACSPIAPEADMQTALRVFETLSADDMQGRATGTEGGNKARAYLKTEIKTLKVFDETSAEVFTFTPRSRDGAFQEDIVGENLIGLIDIDDKDQGPILIITAHYDHLGQRGDDIYNGADDNASGSAALFAIAESFKKQPPQHDIAFVWLDAEERGLSGARAYVSANNNFKDRPAFNLNLDMVSQNQDELYFAGSYHLPALKPLMEKAGKNTGLTLSFGHDRPEEGPNDWTLQSDHGAFHAVSIPFGYFGVEDHPHYHRPSDTFDSVPLAFYESSVQTLINAAHILDDNLENLARKGTEIKPAQAE</sequence>
<dbReference type="InParanoid" id="A0A420WE23"/>
<dbReference type="AlphaFoldDB" id="A0A420WE23"/>
<proteinExistence type="predicted"/>